<dbReference type="OrthoDB" id="3332777at2"/>
<proteinExistence type="predicted"/>
<dbReference type="STRING" id="227316.GA0070604_1938"/>
<dbReference type="RefSeq" id="WP_091117505.1">
    <property type="nucleotide sequence ID" value="NZ_FMHY01000002.1"/>
</dbReference>
<dbReference type="PANTHER" id="PTHR32309">
    <property type="entry name" value="TYROSINE-PROTEIN KINASE"/>
    <property type="match status" value="1"/>
</dbReference>
<keyword evidence="4" id="KW-1185">Reference proteome</keyword>
<dbReference type="InterPro" id="IPR050445">
    <property type="entry name" value="Bact_polysacc_biosynth/exp"/>
</dbReference>
<protein>
    <submittedName>
        <fullName evidence="3">Capsular polysaccharide biosynthesis protein</fullName>
    </submittedName>
</protein>
<dbReference type="Proteomes" id="UP000199696">
    <property type="component" value="Unassembled WGS sequence"/>
</dbReference>
<feature type="region of interest" description="Disordered" evidence="1">
    <location>
        <begin position="422"/>
        <end position="443"/>
    </location>
</feature>
<reference evidence="4" key="1">
    <citation type="submission" date="2016-06" db="EMBL/GenBank/DDBJ databases">
        <authorList>
            <person name="Varghese N."/>
            <person name="Submissions Spin"/>
        </authorList>
    </citation>
    <scope>NUCLEOTIDE SEQUENCE [LARGE SCALE GENOMIC DNA]</scope>
    <source>
        <strain evidence="4">DSM 44814</strain>
    </source>
</reference>
<accession>A0A1C6U6L3</accession>
<dbReference type="EMBL" id="FMHY01000002">
    <property type="protein sequence ID" value="SCL49561.1"/>
    <property type="molecule type" value="Genomic_DNA"/>
</dbReference>
<keyword evidence="2" id="KW-1133">Transmembrane helix</keyword>
<evidence type="ECO:0000313" key="3">
    <source>
        <dbReference type="EMBL" id="SCL49561.1"/>
    </source>
</evidence>
<evidence type="ECO:0000256" key="1">
    <source>
        <dbReference type="SAM" id="MobiDB-lite"/>
    </source>
</evidence>
<feature type="transmembrane region" description="Helical" evidence="2">
    <location>
        <begin position="28"/>
        <end position="51"/>
    </location>
</feature>
<evidence type="ECO:0000313" key="4">
    <source>
        <dbReference type="Proteomes" id="UP000199696"/>
    </source>
</evidence>
<evidence type="ECO:0000256" key="2">
    <source>
        <dbReference type="SAM" id="Phobius"/>
    </source>
</evidence>
<name>A0A1C6U6L3_9ACTN</name>
<sequence>MDVTDVAARQHPVGLAELARIPLRRWRAVLAVAASVLAAVLVYLFVLPASFTATTAVVVRPVVTDPFSVPSGGADRAVNMTAESGIATSNEVIDKVAGITGRQAEDVADALQVEAPVGGQVIRFEYSAHSEREAVDGANGAAQAYLDLRRGIYENQRTAVLKSYDDTIAVVTAQRATTQRSLPTNQSTANPSPRTSALLDQLRALNDQLATLAEQRSKIASADLSPGSITSAARAPVPSSRDAAPLIILGGLLGGLLLGGLAAFVRESLDRRLRTTSEAVSAIGAPLLGTVRRARGGQPDEADLRYLALALARWVDGPDRGPLVVLSAAADEGREQVSAGLAVVLAGRGHEVWLGVTPESLGRIRPLLLDAQHRNPPVEPVPARPPRQWPPPPVGFGGPAVPVSGPAVPAGDEPETLVIPKVRKPRPFPTPGTGNGAAYRSTATADPARDSLAARPAAGAAPSRTGGQGLWIGAGTIRLVPLDAPPAGDGLTLLDAPPALDDERGVRAAREGRAVLVVARDRTRLPQLARLVERLRSVGVEPFGFVLTGGGRD</sequence>
<dbReference type="AlphaFoldDB" id="A0A1C6U6L3"/>
<keyword evidence="2" id="KW-0812">Transmembrane</keyword>
<organism evidence="3 4">
    <name type="scientific">Micromonospora eburnea</name>
    <dbReference type="NCBI Taxonomy" id="227316"/>
    <lineage>
        <taxon>Bacteria</taxon>
        <taxon>Bacillati</taxon>
        <taxon>Actinomycetota</taxon>
        <taxon>Actinomycetes</taxon>
        <taxon>Micromonosporales</taxon>
        <taxon>Micromonosporaceae</taxon>
        <taxon>Micromonospora</taxon>
    </lineage>
</organism>
<gene>
    <name evidence="3" type="ORF">GA0070604_1938</name>
</gene>
<feature type="transmembrane region" description="Helical" evidence="2">
    <location>
        <begin position="243"/>
        <end position="265"/>
    </location>
</feature>
<dbReference type="PANTHER" id="PTHR32309:SF31">
    <property type="entry name" value="CAPSULAR EXOPOLYSACCHARIDE FAMILY"/>
    <property type="match status" value="1"/>
</dbReference>
<keyword evidence="2" id="KW-0472">Membrane</keyword>